<dbReference type="Pfam" id="PF01810">
    <property type="entry name" value="LysE"/>
    <property type="match status" value="1"/>
</dbReference>
<evidence type="ECO:0000256" key="3">
    <source>
        <dbReference type="ARBA" id="ARBA00022692"/>
    </source>
</evidence>
<organism evidence="7 8">
    <name type="scientific">Aminobacter niigataensis</name>
    <dbReference type="NCBI Taxonomy" id="83265"/>
    <lineage>
        <taxon>Bacteria</taxon>
        <taxon>Pseudomonadati</taxon>
        <taxon>Pseudomonadota</taxon>
        <taxon>Alphaproteobacteria</taxon>
        <taxon>Hyphomicrobiales</taxon>
        <taxon>Phyllobacteriaceae</taxon>
        <taxon>Aminobacter</taxon>
    </lineage>
</organism>
<evidence type="ECO:0000256" key="4">
    <source>
        <dbReference type="ARBA" id="ARBA00022989"/>
    </source>
</evidence>
<name>A0ABR6KVR2_9HYPH</name>
<accession>A0ABR6KVR2</accession>
<sequence length="206" mass="21687">MMLSLELLVPFAVATLAFACMPGPAILYMTAQTLAHGRQAGLMAALGIHLGCYAHIVAATAGLASLITHAPVVYEAIKLAGAAYLVWLGVTMFLGWNKTSEDNGDAGSSTLRDSIVVEVLNPKTVLFFLTFLPQFVDPAATMPLWLQFMILGMIVNLVFSMADVAAVGIASLALGRVSKGKAEWMVPKACGSILIGLGVVLVSQHQ</sequence>
<comment type="caution">
    <text evidence="7">The sequence shown here is derived from an EMBL/GenBank/DDBJ whole genome shotgun (WGS) entry which is preliminary data.</text>
</comment>
<proteinExistence type="predicted"/>
<gene>
    <name evidence="7" type="ORF">GGQ99_000329</name>
</gene>
<evidence type="ECO:0000313" key="7">
    <source>
        <dbReference type="EMBL" id="MBB4648607.1"/>
    </source>
</evidence>
<dbReference type="InterPro" id="IPR001123">
    <property type="entry name" value="LeuE-type"/>
</dbReference>
<keyword evidence="2" id="KW-1003">Cell membrane</keyword>
<dbReference type="EMBL" id="JACHOT010000001">
    <property type="protein sequence ID" value="MBB4648607.1"/>
    <property type="molecule type" value="Genomic_DNA"/>
</dbReference>
<dbReference type="PANTHER" id="PTHR30086">
    <property type="entry name" value="ARGININE EXPORTER PROTEIN ARGO"/>
    <property type="match status" value="1"/>
</dbReference>
<evidence type="ECO:0000256" key="5">
    <source>
        <dbReference type="ARBA" id="ARBA00023136"/>
    </source>
</evidence>
<feature type="transmembrane region" description="Helical" evidence="6">
    <location>
        <begin position="47"/>
        <end position="67"/>
    </location>
</feature>
<keyword evidence="5 6" id="KW-0472">Membrane</keyword>
<dbReference type="Proteomes" id="UP000539538">
    <property type="component" value="Unassembled WGS sequence"/>
</dbReference>
<keyword evidence="4 6" id="KW-1133">Transmembrane helix</keyword>
<keyword evidence="3 6" id="KW-0812">Transmembrane</keyword>
<reference evidence="7 8" key="1">
    <citation type="submission" date="2020-08" db="EMBL/GenBank/DDBJ databases">
        <title>Genomic Encyclopedia of Type Strains, Phase IV (KMG-IV): sequencing the most valuable type-strain genomes for metagenomic binning, comparative biology and taxonomic classification.</title>
        <authorList>
            <person name="Goeker M."/>
        </authorList>
    </citation>
    <scope>NUCLEOTIDE SEQUENCE [LARGE SCALE GENOMIC DNA]</scope>
    <source>
        <strain evidence="7 8">DSM 7050</strain>
    </source>
</reference>
<evidence type="ECO:0000256" key="1">
    <source>
        <dbReference type="ARBA" id="ARBA00004651"/>
    </source>
</evidence>
<feature type="transmembrane region" description="Helical" evidence="6">
    <location>
        <begin position="144"/>
        <end position="174"/>
    </location>
</feature>
<comment type="subcellular location">
    <subcellularLocation>
        <location evidence="1">Cell membrane</location>
        <topology evidence="1">Multi-pass membrane protein</topology>
    </subcellularLocation>
</comment>
<evidence type="ECO:0000256" key="2">
    <source>
        <dbReference type="ARBA" id="ARBA00022475"/>
    </source>
</evidence>
<dbReference type="PANTHER" id="PTHR30086:SF20">
    <property type="entry name" value="ARGININE EXPORTER PROTEIN ARGO-RELATED"/>
    <property type="match status" value="1"/>
</dbReference>
<feature type="transmembrane region" description="Helical" evidence="6">
    <location>
        <begin position="186"/>
        <end position="203"/>
    </location>
</feature>
<protein>
    <submittedName>
        <fullName evidence="7">Threonine/homoserine/homoserine lactone efflux protein</fullName>
    </submittedName>
</protein>
<feature type="transmembrane region" description="Helical" evidence="6">
    <location>
        <begin position="79"/>
        <end position="96"/>
    </location>
</feature>
<evidence type="ECO:0000313" key="8">
    <source>
        <dbReference type="Proteomes" id="UP000539538"/>
    </source>
</evidence>
<evidence type="ECO:0000256" key="6">
    <source>
        <dbReference type="SAM" id="Phobius"/>
    </source>
</evidence>
<dbReference type="PIRSF" id="PIRSF006324">
    <property type="entry name" value="LeuE"/>
    <property type="match status" value="1"/>
</dbReference>
<keyword evidence="8" id="KW-1185">Reference proteome</keyword>